<dbReference type="Proteomes" id="UP000095149">
    <property type="component" value="Unassembled WGS sequence"/>
</dbReference>
<dbReference type="AlphaFoldDB" id="A0A1E3KDT0"/>
<proteinExistence type="predicted"/>
<evidence type="ECO:0000313" key="2">
    <source>
        <dbReference type="Proteomes" id="UP000095149"/>
    </source>
</evidence>
<evidence type="ECO:0000313" key="1">
    <source>
        <dbReference type="EMBL" id="ODO11258.1"/>
    </source>
</evidence>
<name>A0A1E3KDT0_9TREE</name>
<reference evidence="1 2" key="1">
    <citation type="submission" date="2016-06" db="EMBL/GenBank/DDBJ databases">
        <title>Evolution of pathogenesis and genome organization in the Tremellales.</title>
        <authorList>
            <person name="Cuomo C."/>
            <person name="Litvintseva A."/>
            <person name="Heitman J."/>
            <person name="Chen Y."/>
            <person name="Sun S."/>
            <person name="Springer D."/>
            <person name="Dromer F."/>
            <person name="Young S."/>
            <person name="Zeng Q."/>
            <person name="Chapman S."/>
            <person name="Gujja S."/>
            <person name="Saif S."/>
            <person name="Birren B."/>
        </authorList>
    </citation>
    <scope>NUCLEOTIDE SEQUENCE [LARGE SCALE GENOMIC DNA]</scope>
    <source>
        <strain evidence="1 2">CBS 6273</strain>
    </source>
</reference>
<sequence length="233" mass="26163">MTLLIGLDVQVAYGVDFDVPPAKVDKSKSRNKMRLQRLSEKVWRMFVGTLQETHSKKRITDLYPSIHSLDDALDDARRPHPQLTAGSALGLDIYIGDQEIDPAQAIIIPVKTTKATAKATAPKILKVWKPAMDTPKLSNNRLFARIIAKSEEEGSQPPVSIISEWDEESLTIHRVPTWFDSKEPVNPSIHRVNEAIFHASLTAGLDQGPWAHLIPKSSSTLIPQPKRKRRWKT</sequence>
<dbReference type="EMBL" id="MEKH01000001">
    <property type="protein sequence ID" value="ODO11258.1"/>
    <property type="molecule type" value="Genomic_DNA"/>
</dbReference>
<organism evidence="1 2">
    <name type="scientific">Cryptococcus amylolentus CBS 6273</name>
    <dbReference type="NCBI Taxonomy" id="1296118"/>
    <lineage>
        <taxon>Eukaryota</taxon>
        <taxon>Fungi</taxon>
        <taxon>Dikarya</taxon>
        <taxon>Basidiomycota</taxon>
        <taxon>Agaricomycotina</taxon>
        <taxon>Tremellomycetes</taxon>
        <taxon>Tremellales</taxon>
        <taxon>Cryptococcaceae</taxon>
        <taxon>Cryptococcus</taxon>
    </lineage>
</organism>
<protein>
    <submittedName>
        <fullName evidence="1">Uncharacterized protein</fullName>
    </submittedName>
</protein>
<gene>
    <name evidence="1" type="ORF">I350_00033</name>
</gene>
<comment type="caution">
    <text evidence="1">The sequence shown here is derived from an EMBL/GenBank/DDBJ whole genome shotgun (WGS) entry which is preliminary data.</text>
</comment>
<accession>A0A1E3KDT0</accession>